<dbReference type="EnsemblMetazoa" id="CJA15715.1">
    <property type="protein sequence ID" value="CJA15715.1"/>
    <property type="gene ID" value="WBGene00134919"/>
</dbReference>
<evidence type="ECO:0000313" key="3">
    <source>
        <dbReference type="Proteomes" id="UP000005237"/>
    </source>
</evidence>
<accession>A0A8R1HYN1</accession>
<name>A0A8R1HYN1_CAEJA</name>
<protein>
    <submittedName>
        <fullName evidence="2">Uncharacterized protein</fullName>
    </submittedName>
</protein>
<evidence type="ECO:0000313" key="2">
    <source>
        <dbReference type="EnsemblMetazoa" id="CJA15715.1"/>
    </source>
</evidence>
<feature type="region of interest" description="Disordered" evidence="1">
    <location>
        <begin position="14"/>
        <end position="78"/>
    </location>
</feature>
<proteinExistence type="predicted"/>
<organism evidence="2 3">
    <name type="scientific">Caenorhabditis japonica</name>
    <dbReference type="NCBI Taxonomy" id="281687"/>
    <lineage>
        <taxon>Eukaryota</taxon>
        <taxon>Metazoa</taxon>
        <taxon>Ecdysozoa</taxon>
        <taxon>Nematoda</taxon>
        <taxon>Chromadorea</taxon>
        <taxon>Rhabditida</taxon>
        <taxon>Rhabditina</taxon>
        <taxon>Rhabditomorpha</taxon>
        <taxon>Rhabditoidea</taxon>
        <taxon>Rhabditidae</taxon>
        <taxon>Peloderinae</taxon>
        <taxon>Caenorhabditis</taxon>
    </lineage>
</organism>
<sequence>MKDLFEDWDPILNLPASSASAQPPPKIAKITPAPALAPEDPSISGLLSPKEDPSITGILLPKEEPIEDETQEYSVLDEPIDEREMKLINDLFRSKKSLSGLDETQQPTMRIPRKFMGEDDMSNTVYTISCEFPVSGFL</sequence>
<dbReference type="Proteomes" id="UP000005237">
    <property type="component" value="Unassembled WGS sequence"/>
</dbReference>
<dbReference type="AlphaFoldDB" id="A0A8R1HYN1"/>
<evidence type="ECO:0000256" key="1">
    <source>
        <dbReference type="SAM" id="MobiDB-lite"/>
    </source>
</evidence>
<feature type="compositionally biased region" description="Low complexity" evidence="1">
    <location>
        <begin position="15"/>
        <end position="38"/>
    </location>
</feature>
<keyword evidence="3" id="KW-1185">Reference proteome</keyword>
<reference evidence="2" key="2">
    <citation type="submission" date="2022-06" db="UniProtKB">
        <authorList>
            <consortium name="EnsemblMetazoa"/>
        </authorList>
    </citation>
    <scope>IDENTIFICATION</scope>
    <source>
        <strain evidence="2">DF5081</strain>
    </source>
</reference>
<reference evidence="3" key="1">
    <citation type="submission" date="2010-08" db="EMBL/GenBank/DDBJ databases">
        <authorList>
            <consortium name="Caenorhabditis japonica Sequencing Consortium"/>
            <person name="Wilson R.K."/>
        </authorList>
    </citation>
    <scope>NUCLEOTIDE SEQUENCE [LARGE SCALE GENOMIC DNA]</scope>
    <source>
        <strain evidence="3">DF5081</strain>
    </source>
</reference>